<dbReference type="PIRSF" id="PIRSF006091">
    <property type="entry name" value="E_trnsport_RnfG"/>
    <property type="match status" value="1"/>
</dbReference>
<keyword evidence="3 6" id="KW-0285">Flavoprotein</keyword>
<gene>
    <name evidence="6" type="primary">rnfG</name>
    <name evidence="8" type="ORF">SAMN04489757_12819</name>
</gene>
<reference evidence="8 9" key="1">
    <citation type="submission" date="2016-10" db="EMBL/GenBank/DDBJ databases">
        <authorList>
            <person name="de Groot N.N."/>
        </authorList>
    </citation>
    <scope>NUCLEOTIDE SEQUENCE [LARGE SCALE GENOMIC DNA]</scope>
    <source>
        <strain evidence="8 9">DSM 1283</strain>
    </source>
</reference>
<dbReference type="PANTHER" id="PTHR36118:SF1">
    <property type="entry name" value="ION-TRANSLOCATING OXIDOREDUCTASE COMPLEX SUBUNIT G"/>
    <property type="match status" value="1"/>
</dbReference>
<keyword evidence="9" id="KW-1185">Reference proteome</keyword>
<evidence type="ECO:0000313" key="8">
    <source>
        <dbReference type="EMBL" id="SFO45832.1"/>
    </source>
</evidence>
<keyword evidence="6" id="KW-1133">Transmembrane helix</keyword>
<proteinExistence type="inferred from homology"/>
<dbReference type="STRING" id="1527.SAMN04489757_12819"/>
<comment type="function">
    <text evidence="6">Part of a membrane-bound complex that couples electron transfer with translocation of ions across the membrane.</text>
</comment>
<keyword evidence="6" id="KW-1003">Cell membrane</keyword>
<protein>
    <recommendedName>
        <fullName evidence="6">Ion-translocating oxidoreductase complex subunit G</fullName>
        <ecNumber evidence="6">7.-.-.-</ecNumber>
    </recommendedName>
    <alternativeName>
        <fullName evidence="6">Rnf electron transport complex subunit G</fullName>
    </alternativeName>
</protein>
<dbReference type="InterPro" id="IPR007329">
    <property type="entry name" value="FMN-bd"/>
</dbReference>
<evidence type="ECO:0000313" key="9">
    <source>
        <dbReference type="Proteomes" id="UP000198806"/>
    </source>
</evidence>
<dbReference type="GO" id="GO:0005886">
    <property type="term" value="C:plasma membrane"/>
    <property type="evidence" value="ECO:0007669"/>
    <property type="project" value="UniProtKB-SubCell"/>
</dbReference>
<evidence type="ECO:0000256" key="6">
    <source>
        <dbReference type="HAMAP-Rule" id="MF_00479"/>
    </source>
</evidence>
<evidence type="ECO:0000256" key="5">
    <source>
        <dbReference type="ARBA" id="ARBA00022982"/>
    </source>
</evidence>
<keyword evidence="6" id="KW-1278">Translocase</keyword>
<comment type="subunit">
    <text evidence="6">The complex is composed of six subunits: RnfA, RnfB, RnfC, RnfD, RnfE and RnfG.</text>
</comment>
<keyword evidence="4 6" id="KW-0288">FMN</keyword>
<accession>A0A1I5HC24</accession>
<comment type="similarity">
    <text evidence="6">Belongs to the RnfG family.</text>
</comment>
<dbReference type="EC" id="7.-.-.-" evidence="6"/>
<dbReference type="NCBIfam" id="TIGR01947">
    <property type="entry name" value="rnfG"/>
    <property type="match status" value="1"/>
</dbReference>
<feature type="modified residue" description="FMN phosphoryl threonine" evidence="6">
    <location>
        <position position="185"/>
    </location>
</feature>
<dbReference type="PANTHER" id="PTHR36118">
    <property type="entry name" value="ION-TRANSLOCATING OXIDOREDUCTASE COMPLEX SUBUNIT G"/>
    <property type="match status" value="1"/>
</dbReference>
<dbReference type="SMART" id="SM00900">
    <property type="entry name" value="FMN_bind"/>
    <property type="match status" value="1"/>
</dbReference>
<dbReference type="GO" id="GO:0022900">
    <property type="term" value="P:electron transport chain"/>
    <property type="evidence" value="ECO:0007669"/>
    <property type="project" value="UniProtKB-UniRule"/>
</dbReference>
<dbReference type="HAMAP" id="MF_00479">
    <property type="entry name" value="RsxG_RnfG"/>
    <property type="match status" value="1"/>
</dbReference>
<keyword evidence="6" id="KW-0812">Transmembrane</keyword>
<comment type="cofactor">
    <cofactor evidence="6">
        <name>FMN</name>
        <dbReference type="ChEBI" id="CHEBI:58210"/>
    </cofactor>
</comment>
<organism evidence="8 9">
    <name type="scientific">Anaerocolumna aminovalerica</name>
    <dbReference type="NCBI Taxonomy" id="1527"/>
    <lineage>
        <taxon>Bacteria</taxon>
        <taxon>Bacillati</taxon>
        <taxon>Bacillota</taxon>
        <taxon>Clostridia</taxon>
        <taxon>Lachnospirales</taxon>
        <taxon>Lachnospiraceae</taxon>
        <taxon>Anaerocolumna</taxon>
    </lineage>
</organism>
<dbReference type="InterPro" id="IPR010209">
    <property type="entry name" value="Ion_transpt_RnfG/RsxG"/>
</dbReference>
<comment type="subcellular location">
    <subcellularLocation>
        <location evidence="6">Cell membrane</location>
        <topology evidence="6">Single-pass membrane protein</topology>
    </subcellularLocation>
</comment>
<keyword evidence="6" id="KW-0472">Membrane</keyword>
<dbReference type="EMBL" id="FOWD01000028">
    <property type="protein sequence ID" value="SFO45832.1"/>
    <property type="molecule type" value="Genomic_DNA"/>
</dbReference>
<name>A0A1I5HC24_9FIRM</name>
<keyword evidence="2 6" id="KW-0597">Phosphoprotein</keyword>
<keyword evidence="5 6" id="KW-0249">Electron transport</keyword>
<evidence type="ECO:0000256" key="2">
    <source>
        <dbReference type="ARBA" id="ARBA00022553"/>
    </source>
</evidence>
<evidence type="ECO:0000259" key="7">
    <source>
        <dbReference type="SMART" id="SM00900"/>
    </source>
</evidence>
<dbReference type="Pfam" id="PF04205">
    <property type="entry name" value="FMN_bind"/>
    <property type="match status" value="1"/>
</dbReference>
<dbReference type="RefSeq" id="WP_091687578.1">
    <property type="nucleotide sequence ID" value="NZ_BAABFM010000011.1"/>
</dbReference>
<dbReference type="AlphaFoldDB" id="A0A1I5HC24"/>
<sequence>MAKEKKSSIIKDALILFVITLVAGVSLGFVYELTLPAIKGQELKKQTEAYSAIYPDAAEFAADEDLTKLAEEAVTKVLEPNGLKGNTIDAAFVALDASGEKIGYVMSITSGNGYGGAITLSLGYSVDGVIQGMEIISMSETPGFGAKANESLFKDQFKGKKADLIEFTKSGATAENQIDAISGATITTTAVTDAVNSGLRFINELVEAGK</sequence>
<feature type="domain" description="FMN-binding" evidence="7">
    <location>
        <begin position="113"/>
        <end position="202"/>
    </location>
</feature>
<evidence type="ECO:0000256" key="4">
    <source>
        <dbReference type="ARBA" id="ARBA00022643"/>
    </source>
</evidence>
<dbReference type="GO" id="GO:0009055">
    <property type="term" value="F:electron transfer activity"/>
    <property type="evidence" value="ECO:0007669"/>
    <property type="project" value="InterPro"/>
</dbReference>
<evidence type="ECO:0000256" key="1">
    <source>
        <dbReference type="ARBA" id="ARBA00022448"/>
    </source>
</evidence>
<dbReference type="OrthoDB" id="9787579at2"/>
<evidence type="ECO:0000256" key="3">
    <source>
        <dbReference type="ARBA" id="ARBA00022630"/>
    </source>
</evidence>
<dbReference type="GO" id="GO:0010181">
    <property type="term" value="F:FMN binding"/>
    <property type="evidence" value="ECO:0007669"/>
    <property type="project" value="InterPro"/>
</dbReference>
<dbReference type="Proteomes" id="UP000198806">
    <property type="component" value="Unassembled WGS sequence"/>
</dbReference>
<keyword evidence="1 6" id="KW-0813">Transport</keyword>